<reference evidence="1 2" key="1">
    <citation type="submission" date="2022-01" db="EMBL/GenBank/DDBJ databases">
        <title>Nocardioides sp. nov., an actinomycete isolated from mining soil.</title>
        <authorList>
            <person name="Liu L."/>
        </authorList>
    </citation>
    <scope>NUCLEOTIDE SEQUENCE [LARGE SCALE GENOMIC DNA]</scope>
    <source>
        <strain evidence="1 2">KLBMP 9356</strain>
    </source>
</reference>
<keyword evidence="2" id="KW-1185">Reference proteome</keyword>
<comment type="caution">
    <text evidence="1">The sequence shown here is derived from an EMBL/GenBank/DDBJ whole genome shotgun (WGS) entry which is preliminary data.</text>
</comment>
<dbReference type="InterPro" id="IPR006944">
    <property type="entry name" value="Phage/GTA_portal"/>
</dbReference>
<dbReference type="Proteomes" id="UP001201161">
    <property type="component" value="Unassembled WGS sequence"/>
</dbReference>
<evidence type="ECO:0000313" key="2">
    <source>
        <dbReference type="Proteomes" id="UP001201161"/>
    </source>
</evidence>
<dbReference type="EMBL" id="JAKJHZ010000005">
    <property type="protein sequence ID" value="MCF6376907.1"/>
    <property type="molecule type" value="Genomic_DNA"/>
</dbReference>
<proteinExistence type="predicted"/>
<evidence type="ECO:0000313" key="1">
    <source>
        <dbReference type="EMBL" id="MCF6376907.1"/>
    </source>
</evidence>
<dbReference type="Pfam" id="PF04860">
    <property type="entry name" value="Phage_portal"/>
    <property type="match status" value="1"/>
</dbReference>
<gene>
    <name evidence="1" type="ORF">L2K70_04765</name>
</gene>
<protein>
    <submittedName>
        <fullName evidence="1">Phage portal protein</fullName>
    </submittedName>
</protein>
<name>A0ABS9H6Q6_9ACTN</name>
<dbReference type="RefSeq" id="WP_236399770.1">
    <property type="nucleotide sequence ID" value="NZ_JAKJHZ010000005.1"/>
</dbReference>
<sequence length="444" mass="48655">MRLSQRLLEGRKSFTQSPFWSSSQPVWGSVMPDREEIGNDFEGYIRDAYASNGIVFACMLARQTLFSETRFAWQPRRNGRPGPLFSNSELSILERPWPNGTTGELLTRMIQDADLSGNFFATTADDTGRLGKAATGPGRRIVRMRPDWVNIVLGSRSGNLHDLDTKPIAYRYKPPPHAGKDSEPVLLLPDEVVHFSPLPDPSARFRGMSWLTPVLREIKADKAASRHKLKFFEQGATISTVVSLDKDVTPASFESFVAKMREQTEGVDMAYKTLYLGGGADVTLNGANMQQMDFKSTQGAGETRIASAAGMHPVIVGLSEGLQGSSLNAGNFDAAIRLTADKTLRPLWRGAAASLEALMKRPGEDSALWYDDRDIAFLRDDSTDVAAIQANQATTARQLTDAGFTPESVVEFLETGDLRTLKHSGLYSVQLQAPGTLTPPAPKE</sequence>
<accession>A0ABS9H6Q6</accession>
<organism evidence="1 2">
    <name type="scientific">Nocardioides potassii</name>
    <dbReference type="NCBI Taxonomy" id="2911371"/>
    <lineage>
        <taxon>Bacteria</taxon>
        <taxon>Bacillati</taxon>
        <taxon>Actinomycetota</taxon>
        <taxon>Actinomycetes</taxon>
        <taxon>Propionibacteriales</taxon>
        <taxon>Nocardioidaceae</taxon>
        <taxon>Nocardioides</taxon>
    </lineage>
</organism>